<evidence type="ECO:0000259" key="1">
    <source>
        <dbReference type="Pfam" id="PF00534"/>
    </source>
</evidence>
<feature type="domain" description="Glycosyl transferase family 1" evidence="1">
    <location>
        <begin position="212"/>
        <end position="286"/>
    </location>
</feature>
<reference evidence="2" key="1">
    <citation type="journal article" date="2020" name="mSystems">
        <title>Genome- and Community-Level Interaction Insights into Carbon Utilization and Element Cycling Functions of Hydrothermarchaeota in Hydrothermal Sediment.</title>
        <authorList>
            <person name="Zhou Z."/>
            <person name="Liu Y."/>
            <person name="Xu W."/>
            <person name="Pan J."/>
            <person name="Luo Z.H."/>
            <person name="Li M."/>
        </authorList>
    </citation>
    <scope>NUCLEOTIDE SEQUENCE [LARGE SCALE GENOMIC DNA]</scope>
    <source>
        <strain evidence="2">SpSt-1179</strain>
    </source>
</reference>
<accession>A0A7C1GR71</accession>
<dbReference type="Proteomes" id="UP000886198">
    <property type="component" value="Unassembled WGS sequence"/>
</dbReference>
<dbReference type="InterPro" id="IPR001296">
    <property type="entry name" value="Glyco_trans_1"/>
</dbReference>
<sequence length="409" mass="46979">MNNSLLYFTILNEESKSLGFLKKVRSQCVAFEKLGHSVFLGILRNTEFVIYRVVKSEFERESCFHFGRRMASITNRASILKRIKNQHVLSQIMRFTQEWCKKKEIDAVYIRRFALSHLVMRFLRTLSRQCKIIWEYPTYPWTSEYRLSHTLPRSILERSFASILERHVDLIVGVSGVSGFERQGVLLTTNGVGVDELTVRKTPYLHRTVELLGLGKITSYHGYDRIIKGIADYKGEYKVIFNIAGDGNEIENLRKLVHSLNVDESVKFHGVVDGKRLDDLFDKSHIGIGSLALQKIGGQYPSPLKHREFCARGLPFVHATDDPDFTGLEPYVKKVEYGEDPIDIDELVTMAIEIYNGPDDGRIILRDHAVKALDWAVKMKPISDFILEASHDSVKRTRSRLLSKRLRSS</sequence>
<dbReference type="SUPFAM" id="SSF53756">
    <property type="entry name" value="UDP-Glycosyltransferase/glycogen phosphorylase"/>
    <property type="match status" value="1"/>
</dbReference>
<protein>
    <recommendedName>
        <fullName evidence="1">Glycosyl transferase family 1 domain-containing protein</fullName>
    </recommendedName>
</protein>
<proteinExistence type="predicted"/>
<name>A0A7C1GR71_9BACT</name>
<evidence type="ECO:0000313" key="2">
    <source>
        <dbReference type="EMBL" id="HDP77979.1"/>
    </source>
</evidence>
<dbReference type="GO" id="GO:0016757">
    <property type="term" value="F:glycosyltransferase activity"/>
    <property type="evidence" value="ECO:0007669"/>
    <property type="project" value="InterPro"/>
</dbReference>
<comment type="caution">
    <text evidence="2">The sequence shown here is derived from an EMBL/GenBank/DDBJ whole genome shotgun (WGS) entry which is preliminary data.</text>
</comment>
<organism evidence="2">
    <name type="scientific">Mesotoga infera</name>
    <dbReference type="NCBI Taxonomy" id="1236046"/>
    <lineage>
        <taxon>Bacteria</taxon>
        <taxon>Thermotogati</taxon>
        <taxon>Thermotogota</taxon>
        <taxon>Thermotogae</taxon>
        <taxon>Kosmotogales</taxon>
        <taxon>Kosmotogaceae</taxon>
        <taxon>Mesotoga</taxon>
    </lineage>
</organism>
<dbReference type="Gene3D" id="3.40.50.2000">
    <property type="entry name" value="Glycogen Phosphorylase B"/>
    <property type="match status" value="2"/>
</dbReference>
<gene>
    <name evidence="2" type="ORF">ENN47_07330</name>
</gene>
<dbReference type="AlphaFoldDB" id="A0A7C1GR71"/>
<dbReference type="Pfam" id="PF00534">
    <property type="entry name" value="Glycos_transf_1"/>
    <property type="match status" value="1"/>
</dbReference>
<dbReference type="EMBL" id="DSBT01000202">
    <property type="protein sequence ID" value="HDP77979.1"/>
    <property type="molecule type" value="Genomic_DNA"/>
</dbReference>